<dbReference type="GO" id="GO:0005778">
    <property type="term" value="C:peroxisomal membrane"/>
    <property type="evidence" value="ECO:0007669"/>
    <property type="project" value="TreeGrafter"/>
</dbReference>
<feature type="domain" description="ATPase AAA-type core" evidence="1">
    <location>
        <begin position="293"/>
        <end position="346"/>
    </location>
</feature>
<dbReference type="PANTHER" id="PTHR23077">
    <property type="entry name" value="AAA-FAMILY ATPASE"/>
    <property type="match status" value="1"/>
</dbReference>
<dbReference type="Proteomes" id="UP000554482">
    <property type="component" value="Unassembled WGS sequence"/>
</dbReference>
<dbReference type="GO" id="GO:0016558">
    <property type="term" value="P:protein import into peroxisome matrix"/>
    <property type="evidence" value="ECO:0007669"/>
    <property type="project" value="TreeGrafter"/>
</dbReference>
<comment type="caution">
    <text evidence="2">The sequence shown here is derived from an EMBL/GenBank/DDBJ whole genome shotgun (WGS) entry which is preliminary data.</text>
</comment>
<name>A0A7J6V6W7_THATH</name>
<dbReference type="OrthoDB" id="2187at2759"/>
<dbReference type="GO" id="GO:0005524">
    <property type="term" value="F:ATP binding"/>
    <property type="evidence" value="ECO:0007669"/>
    <property type="project" value="InterPro"/>
</dbReference>
<evidence type="ECO:0000259" key="1">
    <source>
        <dbReference type="Pfam" id="PF00004"/>
    </source>
</evidence>
<evidence type="ECO:0000313" key="3">
    <source>
        <dbReference type="Proteomes" id="UP000554482"/>
    </source>
</evidence>
<dbReference type="EMBL" id="JABWDY010037353">
    <property type="protein sequence ID" value="KAF5180487.1"/>
    <property type="molecule type" value="Genomic_DNA"/>
</dbReference>
<dbReference type="Gene3D" id="3.40.50.300">
    <property type="entry name" value="P-loop containing nucleotide triphosphate hydrolases"/>
    <property type="match status" value="1"/>
</dbReference>
<dbReference type="GO" id="GO:0016887">
    <property type="term" value="F:ATP hydrolysis activity"/>
    <property type="evidence" value="ECO:0007669"/>
    <property type="project" value="InterPro"/>
</dbReference>
<dbReference type="InterPro" id="IPR050168">
    <property type="entry name" value="AAA_ATPase_domain"/>
</dbReference>
<dbReference type="InterPro" id="IPR003959">
    <property type="entry name" value="ATPase_AAA_core"/>
</dbReference>
<evidence type="ECO:0000313" key="2">
    <source>
        <dbReference type="EMBL" id="KAF5180487.1"/>
    </source>
</evidence>
<protein>
    <submittedName>
        <fullName evidence="2">Peroxisome biogenesis protein</fullName>
    </submittedName>
</protein>
<dbReference type="SUPFAM" id="SSF52540">
    <property type="entry name" value="P-loop containing nucleoside triphosphate hydrolases"/>
    <property type="match status" value="1"/>
</dbReference>
<accession>A0A7J6V6W7</accession>
<proteinExistence type="predicted"/>
<dbReference type="Pfam" id="PF00004">
    <property type="entry name" value="AAA"/>
    <property type="match status" value="1"/>
</dbReference>
<keyword evidence="3" id="KW-1185">Reference proteome</keyword>
<sequence>MSLMCKVLVRNIGTTLQRVGRVIALDRPDSVLPERSNHMDLISLNSSRAMVAFPSHAFPSNQCLPCDEVAFLSPIIAFNLDLHMSCLQSLVREGRETIMSLFEVKDSSDDKETKTSSLEVELKPLDSLPKFASHLRASFVKIPECGTIESLRKGFSVEAEDRQEMIDLALQDYFKVDRYLARGDIFRIHITWNCNSQLCIPCNQKTRENEMGNVIYFKVIGMEPADELVLRVNCRKTALVLGGSVPSAVPPDLLVGDMEKFVPVQGNTVKALGSILTPPLCPSSVSSKFRVAVLLHGLEGCGKRTTVRYVARRLGLHVVQYSCYDLMSSSEKKVSGALAHAFETAKRYLCK</sequence>
<organism evidence="2 3">
    <name type="scientific">Thalictrum thalictroides</name>
    <name type="common">Rue-anemone</name>
    <name type="synonym">Anemone thalictroides</name>
    <dbReference type="NCBI Taxonomy" id="46969"/>
    <lineage>
        <taxon>Eukaryota</taxon>
        <taxon>Viridiplantae</taxon>
        <taxon>Streptophyta</taxon>
        <taxon>Embryophyta</taxon>
        <taxon>Tracheophyta</taxon>
        <taxon>Spermatophyta</taxon>
        <taxon>Magnoliopsida</taxon>
        <taxon>Ranunculales</taxon>
        <taxon>Ranunculaceae</taxon>
        <taxon>Thalictroideae</taxon>
        <taxon>Thalictrum</taxon>
    </lineage>
</organism>
<gene>
    <name evidence="2" type="ORF">FRX31_029924</name>
</gene>
<reference evidence="2 3" key="1">
    <citation type="submission" date="2020-06" db="EMBL/GenBank/DDBJ databases">
        <title>Transcriptomic and genomic resources for Thalictrum thalictroides and T. hernandezii: Facilitating candidate gene discovery in an emerging model plant lineage.</title>
        <authorList>
            <person name="Arias T."/>
            <person name="Riano-Pachon D.M."/>
            <person name="Di Stilio V.S."/>
        </authorList>
    </citation>
    <scope>NUCLEOTIDE SEQUENCE [LARGE SCALE GENOMIC DNA]</scope>
    <source>
        <strain evidence="3">cv. WT478/WT964</strain>
        <tissue evidence="2">Leaves</tissue>
    </source>
</reference>
<dbReference type="GO" id="GO:0005829">
    <property type="term" value="C:cytosol"/>
    <property type="evidence" value="ECO:0007669"/>
    <property type="project" value="TreeGrafter"/>
</dbReference>
<dbReference type="PANTHER" id="PTHR23077:SF9">
    <property type="entry name" value="PEROXISOMAL ATPASE PEX6"/>
    <property type="match status" value="1"/>
</dbReference>
<dbReference type="InterPro" id="IPR027417">
    <property type="entry name" value="P-loop_NTPase"/>
</dbReference>
<dbReference type="AlphaFoldDB" id="A0A7J6V6W7"/>